<dbReference type="Gene3D" id="3.40.50.11310">
    <property type="entry name" value="Bacterial phosphonate metabolism protein PhnH"/>
    <property type="match status" value="1"/>
</dbReference>
<proteinExistence type="predicted"/>
<sequence>MTSLPASDKSATQFAESVLASQSVFRSVMNALARPGAIQTISALIERPQLLMPATAAVALALFDHDTPVWADAAFCAEPEIANWLRFQTGAPLVAAASAAAFALVSCASALLDFEHFAQGTPEYPDRSATLIVQADTLTEGPELILSGPGIQGTSSLRAGALPPDFAKRMQANGALFPQGVDLLLVCGAELVALPRSTHVAAKEA</sequence>
<dbReference type="InterPro" id="IPR008772">
    <property type="entry name" value="Phosphonate_metab_PhnH"/>
</dbReference>
<dbReference type="PIRSF" id="PIRSF020680">
    <property type="entry name" value="PhnH"/>
    <property type="match status" value="1"/>
</dbReference>
<comment type="caution">
    <text evidence="1">The sequence shown here is derived from an EMBL/GenBank/DDBJ whole genome shotgun (WGS) entry which is preliminary data.</text>
</comment>
<dbReference type="SUPFAM" id="SSF159709">
    <property type="entry name" value="PhnH-like"/>
    <property type="match status" value="1"/>
</dbReference>
<protein>
    <submittedName>
        <fullName evidence="1">Phosphonate C-P lyase system protein PhnH</fullName>
    </submittedName>
</protein>
<dbReference type="OrthoDB" id="9814509at2"/>
<dbReference type="InterPro" id="IPR038058">
    <property type="entry name" value="PhnH-like_sp"/>
</dbReference>
<dbReference type="NCBIfam" id="TIGR03292">
    <property type="entry name" value="PhnH_redo"/>
    <property type="match status" value="1"/>
</dbReference>
<dbReference type="RefSeq" id="WP_002711367.1">
    <property type="nucleotide sequence ID" value="NZ_KB375281.1"/>
</dbReference>
<reference evidence="1 2" key="1">
    <citation type="submission" date="2012-04" db="EMBL/GenBank/DDBJ databases">
        <title>The Genome Sequence of Afipia clevelandensis ATCC 49720.</title>
        <authorList>
            <consortium name="The Broad Institute Genome Sequencing Platform"/>
            <person name="Earl A."/>
            <person name="Ward D."/>
            <person name="Feldgarden M."/>
            <person name="Gevers D."/>
            <person name="Huys G."/>
            <person name="Walker B."/>
            <person name="Young S.K."/>
            <person name="Zeng Q."/>
            <person name="Gargeya S."/>
            <person name="Fitzgerald M."/>
            <person name="Haas B."/>
            <person name="Abouelleil A."/>
            <person name="Alvarado L."/>
            <person name="Arachchi H.M."/>
            <person name="Berlin A."/>
            <person name="Chapman S.B."/>
            <person name="Goldberg J."/>
            <person name="Griggs A."/>
            <person name="Gujja S."/>
            <person name="Hansen M."/>
            <person name="Howarth C."/>
            <person name="Imamovic A."/>
            <person name="Larimer J."/>
            <person name="McCowen C."/>
            <person name="Montmayeur A."/>
            <person name="Murphy C."/>
            <person name="Neiman D."/>
            <person name="Pearson M."/>
            <person name="Priest M."/>
            <person name="Roberts A."/>
            <person name="Saif S."/>
            <person name="Shea T."/>
            <person name="Sisk P."/>
            <person name="Sykes S."/>
            <person name="Wortman J."/>
            <person name="Nusbaum C."/>
            <person name="Birren B."/>
        </authorList>
    </citation>
    <scope>NUCLEOTIDE SEQUENCE [LARGE SCALE GENOMIC DNA]</scope>
    <source>
        <strain evidence="1 2">ATCC 49720</strain>
    </source>
</reference>
<evidence type="ECO:0000313" key="2">
    <source>
        <dbReference type="Proteomes" id="UP000001095"/>
    </source>
</evidence>
<keyword evidence="2" id="KW-1185">Reference proteome</keyword>
<evidence type="ECO:0000313" key="1">
    <source>
        <dbReference type="EMBL" id="EKS42336.1"/>
    </source>
</evidence>
<keyword evidence="1" id="KW-0456">Lyase</keyword>
<dbReference type="Pfam" id="PF05845">
    <property type="entry name" value="PhnH"/>
    <property type="match status" value="1"/>
</dbReference>
<dbReference type="GO" id="GO:0016829">
    <property type="term" value="F:lyase activity"/>
    <property type="evidence" value="ECO:0007669"/>
    <property type="project" value="UniProtKB-KW"/>
</dbReference>
<dbReference type="PATRIC" id="fig|883079.3.peg.520"/>
<accession>K8PL82</accession>
<gene>
    <name evidence="1" type="ORF">HMPREF9696_00501</name>
</gene>
<dbReference type="HOGENOM" id="CLU_115317_1_0_5"/>
<name>K8PL82_9BRAD</name>
<dbReference type="Proteomes" id="UP000001095">
    <property type="component" value="Unassembled WGS sequence"/>
</dbReference>
<dbReference type="EMBL" id="AGWY01000002">
    <property type="protein sequence ID" value="EKS42336.1"/>
    <property type="molecule type" value="Genomic_DNA"/>
</dbReference>
<organism evidence="1 2">
    <name type="scientific">Afipia clevelandensis ATCC 49720</name>
    <dbReference type="NCBI Taxonomy" id="883079"/>
    <lineage>
        <taxon>Bacteria</taxon>
        <taxon>Pseudomonadati</taxon>
        <taxon>Pseudomonadota</taxon>
        <taxon>Alphaproteobacteria</taxon>
        <taxon>Hyphomicrobiales</taxon>
        <taxon>Nitrobacteraceae</taxon>
        <taxon>Afipia</taxon>
    </lineage>
</organism>
<dbReference type="GO" id="GO:0019634">
    <property type="term" value="P:organic phosphonate metabolic process"/>
    <property type="evidence" value="ECO:0007669"/>
    <property type="project" value="InterPro"/>
</dbReference>
<dbReference type="AlphaFoldDB" id="K8PL82"/>